<comment type="caution">
    <text evidence="1">The sequence shown here is derived from an EMBL/GenBank/DDBJ whole genome shotgun (WGS) entry which is preliminary data.</text>
</comment>
<accession>A0A0V1BRU0</accession>
<organism evidence="1 2">
    <name type="scientific">Trichinella spiralis</name>
    <name type="common">Trichina worm</name>
    <dbReference type="NCBI Taxonomy" id="6334"/>
    <lineage>
        <taxon>Eukaryota</taxon>
        <taxon>Metazoa</taxon>
        <taxon>Ecdysozoa</taxon>
        <taxon>Nematoda</taxon>
        <taxon>Enoplea</taxon>
        <taxon>Dorylaimia</taxon>
        <taxon>Trichinellida</taxon>
        <taxon>Trichinellidae</taxon>
        <taxon>Trichinella</taxon>
    </lineage>
</organism>
<keyword evidence="2" id="KW-1185">Reference proteome</keyword>
<name>A0A0V1BRU0_TRISP</name>
<reference evidence="1 2" key="1">
    <citation type="submission" date="2015-01" db="EMBL/GenBank/DDBJ databases">
        <title>Evolution of Trichinella species and genotypes.</title>
        <authorList>
            <person name="Korhonen P.K."/>
            <person name="Edoardo P."/>
            <person name="Giuseppe L.R."/>
            <person name="Gasser R.B."/>
        </authorList>
    </citation>
    <scope>NUCLEOTIDE SEQUENCE [LARGE SCALE GENOMIC DNA]</scope>
    <source>
        <strain evidence="1">ISS3</strain>
    </source>
</reference>
<evidence type="ECO:0000313" key="2">
    <source>
        <dbReference type="Proteomes" id="UP000054776"/>
    </source>
</evidence>
<proteinExistence type="predicted"/>
<protein>
    <submittedName>
        <fullName evidence="1">Uncharacterized protein</fullName>
    </submittedName>
</protein>
<dbReference type="Proteomes" id="UP000054776">
    <property type="component" value="Unassembled WGS sequence"/>
</dbReference>
<dbReference type="InParanoid" id="A0A0V1BRU0"/>
<gene>
    <name evidence="1" type="ORF">T01_12805</name>
</gene>
<evidence type="ECO:0000313" key="1">
    <source>
        <dbReference type="EMBL" id="KRY39553.1"/>
    </source>
</evidence>
<sequence>MAFNRQSVTAETSVHKFELSEMVDVRGPLGDRRLFIYLFYCLRSKQKAQLCFLFNQSSICVVWKSFFEGLFVVIFAFRGQPRCVCSLASSNPCNWSTVLSTNKMEELV</sequence>
<dbReference type="EMBL" id="JYDH01000018">
    <property type="protein sequence ID" value="KRY39553.1"/>
    <property type="molecule type" value="Genomic_DNA"/>
</dbReference>
<dbReference type="AlphaFoldDB" id="A0A0V1BRU0"/>